<reference evidence="1 2" key="1">
    <citation type="submission" date="2024-01" db="EMBL/GenBank/DDBJ databases">
        <title>The genomes of 5 underutilized Papilionoideae crops provide insights into root nodulation and disease resistanc.</title>
        <authorList>
            <person name="Jiang F."/>
        </authorList>
    </citation>
    <scope>NUCLEOTIDE SEQUENCE [LARGE SCALE GENOMIC DNA]</scope>
    <source>
        <strain evidence="1">LVBAO_FW01</strain>
        <tissue evidence="1">Leaves</tissue>
    </source>
</reference>
<organism evidence="1 2">
    <name type="scientific">Canavalia gladiata</name>
    <name type="common">Sword bean</name>
    <name type="synonym">Dolichos gladiatus</name>
    <dbReference type="NCBI Taxonomy" id="3824"/>
    <lineage>
        <taxon>Eukaryota</taxon>
        <taxon>Viridiplantae</taxon>
        <taxon>Streptophyta</taxon>
        <taxon>Embryophyta</taxon>
        <taxon>Tracheophyta</taxon>
        <taxon>Spermatophyta</taxon>
        <taxon>Magnoliopsida</taxon>
        <taxon>eudicotyledons</taxon>
        <taxon>Gunneridae</taxon>
        <taxon>Pentapetalae</taxon>
        <taxon>rosids</taxon>
        <taxon>fabids</taxon>
        <taxon>Fabales</taxon>
        <taxon>Fabaceae</taxon>
        <taxon>Papilionoideae</taxon>
        <taxon>50 kb inversion clade</taxon>
        <taxon>NPAAA clade</taxon>
        <taxon>indigoferoid/millettioid clade</taxon>
        <taxon>Phaseoleae</taxon>
        <taxon>Canavalia</taxon>
    </lineage>
</organism>
<gene>
    <name evidence="1" type="ORF">VNO77_15316</name>
</gene>
<sequence>MVLDKIPHFKHILDALFQAPYLRHHLVKLYHIEILRALGFLSVSLLASWFFYTEIPREVSRKDLRAFHRHRLGLADLLWEPRALFREGSGPKWQVKLASDLNLIEHICSLLRLDGNKVVVSLINSGSVHTRKCRMHYVDSNDKLGVSLFASSEVHEQARSGVYSMAVKQGLGSPNFEGQTLKTGVPYTRMIDEFQYREKAN</sequence>
<evidence type="ECO:0000313" key="1">
    <source>
        <dbReference type="EMBL" id="KAK7344991.1"/>
    </source>
</evidence>
<dbReference type="AlphaFoldDB" id="A0AAN9QSB1"/>
<comment type="caution">
    <text evidence="1">The sequence shown here is derived from an EMBL/GenBank/DDBJ whole genome shotgun (WGS) entry which is preliminary data.</text>
</comment>
<proteinExistence type="predicted"/>
<dbReference type="EMBL" id="JAYMYQ010000003">
    <property type="protein sequence ID" value="KAK7344991.1"/>
    <property type="molecule type" value="Genomic_DNA"/>
</dbReference>
<dbReference type="Proteomes" id="UP001367508">
    <property type="component" value="Unassembled WGS sequence"/>
</dbReference>
<protein>
    <submittedName>
        <fullName evidence="1">Uncharacterized protein</fullName>
    </submittedName>
</protein>
<evidence type="ECO:0000313" key="2">
    <source>
        <dbReference type="Proteomes" id="UP001367508"/>
    </source>
</evidence>
<accession>A0AAN9QSB1</accession>
<keyword evidence="2" id="KW-1185">Reference proteome</keyword>
<name>A0AAN9QSB1_CANGL</name>